<feature type="domain" description="Ice-binding protein C-terminal" evidence="1">
    <location>
        <begin position="352"/>
        <end position="376"/>
    </location>
</feature>
<protein>
    <recommendedName>
        <fullName evidence="1">Ice-binding protein C-terminal domain-containing protein</fullName>
    </recommendedName>
</protein>
<organism evidence="2 3">
    <name type="scientific">Bythopirellula goksoeyrii</name>
    <dbReference type="NCBI Taxonomy" id="1400387"/>
    <lineage>
        <taxon>Bacteria</taxon>
        <taxon>Pseudomonadati</taxon>
        <taxon>Planctomycetota</taxon>
        <taxon>Planctomycetia</taxon>
        <taxon>Pirellulales</taxon>
        <taxon>Lacipirellulaceae</taxon>
        <taxon>Bythopirellula</taxon>
    </lineage>
</organism>
<dbReference type="Pfam" id="PF07589">
    <property type="entry name" value="PEP-CTERM"/>
    <property type="match status" value="1"/>
</dbReference>
<reference evidence="2 3" key="1">
    <citation type="submission" date="2019-08" db="EMBL/GenBank/DDBJ databases">
        <title>Deep-cultivation of Planctomycetes and their phenomic and genomic characterization uncovers novel biology.</title>
        <authorList>
            <person name="Wiegand S."/>
            <person name="Jogler M."/>
            <person name="Boedeker C."/>
            <person name="Pinto D."/>
            <person name="Vollmers J."/>
            <person name="Rivas-Marin E."/>
            <person name="Kohn T."/>
            <person name="Peeters S.H."/>
            <person name="Heuer A."/>
            <person name="Rast P."/>
            <person name="Oberbeckmann S."/>
            <person name="Bunk B."/>
            <person name="Jeske O."/>
            <person name="Meyerdierks A."/>
            <person name="Storesund J.E."/>
            <person name="Kallscheuer N."/>
            <person name="Luecker S."/>
            <person name="Lage O.M."/>
            <person name="Pohl T."/>
            <person name="Merkel B.J."/>
            <person name="Hornburger P."/>
            <person name="Mueller R.-W."/>
            <person name="Bruemmer F."/>
            <person name="Labrenz M."/>
            <person name="Spormann A.M."/>
            <person name="Op den Camp H."/>
            <person name="Overmann J."/>
            <person name="Amann R."/>
            <person name="Jetten M.S.M."/>
            <person name="Mascher T."/>
            <person name="Medema M.H."/>
            <person name="Devos D.P."/>
            <person name="Kaster A.-K."/>
            <person name="Ovreas L."/>
            <person name="Rohde M."/>
            <person name="Galperin M.Y."/>
            <person name="Jogler C."/>
        </authorList>
    </citation>
    <scope>NUCLEOTIDE SEQUENCE [LARGE SCALE GENOMIC DNA]</scope>
    <source>
        <strain evidence="2 3">Pr1d</strain>
    </source>
</reference>
<gene>
    <name evidence="2" type="ORF">Pr1d_11750</name>
</gene>
<dbReference type="RefSeq" id="WP_148072616.1">
    <property type="nucleotide sequence ID" value="NZ_CP042913.1"/>
</dbReference>
<evidence type="ECO:0000259" key="1">
    <source>
        <dbReference type="Pfam" id="PF07589"/>
    </source>
</evidence>
<accession>A0A5B9Q8M8</accession>
<sequence>MKKKQKQAKRERRAFDVRLHSYANQAKLALSDTAWREKLGVACTMSAAAGAALSMSPAAEAGIRYSGVVNNTVERPNPATFLYPGPPQITYGAFGNFAITNTAGSEVGRFALAARIFNVYGYLGIAAFGSTPAIYYHCNSACGPTDPNFQALGRPRLSNGRMRPSPVPDGVSIGPSGAQFNEGTTGGGTSPVSLTFFDQLPTPGNDDRSLRKWSYGTEQTDFHLWEGSPGTLSAGEFAGIKLTIDGQPHFGWIRIAIANENHPPGTANARNGNPYQVTAIDWAYETIPNTPILAGDTGVSAGSADYDGDGDVDGNDFFEWQRGNSTNGLTPGDLELWQQQYGTNPLTAAVGAVPEPSTAAILSLGVLALGATGVRRHRNVNRDRQEQSL</sequence>
<dbReference type="NCBIfam" id="TIGR02595">
    <property type="entry name" value="PEP_CTERM"/>
    <property type="match status" value="1"/>
</dbReference>
<dbReference type="AlphaFoldDB" id="A0A5B9Q8M8"/>
<dbReference type="InterPro" id="IPR018247">
    <property type="entry name" value="EF_Hand_1_Ca_BS"/>
</dbReference>
<dbReference type="KEGG" id="bgok:Pr1d_11750"/>
<evidence type="ECO:0000313" key="3">
    <source>
        <dbReference type="Proteomes" id="UP000323917"/>
    </source>
</evidence>
<keyword evidence="3" id="KW-1185">Reference proteome</keyword>
<dbReference type="PROSITE" id="PS00018">
    <property type="entry name" value="EF_HAND_1"/>
    <property type="match status" value="1"/>
</dbReference>
<evidence type="ECO:0000313" key="2">
    <source>
        <dbReference type="EMBL" id="QEG33905.1"/>
    </source>
</evidence>
<dbReference type="EMBL" id="CP042913">
    <property type="protein sequence ID" value="QEG33905.1"/>
    <property type="molecule type" value="Genomic_DNA"/>
</dbReference>
<name>A0A5B9Q8M8_9BACT</name>
<proteinExistence type="predicted"/>
<dbReference type="InterPro" id="IPR013424">
    <property type="entry name" value="Ice-binding_C"/>
</dbReference>
<dbReference type="Proteomes" id="UP000323917">
    <property type="component" value="Chromosome"/>
</dbReference>